<dbReference type="EMBL" id="CM045764">
    <property type="protein sequence ID" value="KAI8006882.1"/>
    <property type="molecule type" value="Genomic_DNA"/>
</dbReference>
<name>A0ACC0H2E6_9ERIC</name>
<comment type="caution">
    <text evidence="1">The sequence shown here is derived from an EMBL/GenBank/DDBJ whole genome shotgun (WGS) entry which is preliminary data.</text>
</comment>
<sequence length="100" mass="10581">MPTRFSYEELRAITSNFNDKLGEGGFASVFQGTLSDGTKVAMERLNGFGQVFEGLVGVQNNLDYNFTTPVVPRPIAAAGHQGDAIGVATLLFASALSGPR</sequence>
<evidence type="ECO:0000313" key="1">
    <source>
        <dbReference type="EMBL" id="KAI8006882.1"/>
    </source>
</evidence>
<protein>
    <submittedName>
        <fullName evidence="1">G-type lectin S-receptor-like serine/threonine-protein kinase SD2-5</fullName>
    </submittedName>
</protein>
<proteinExistence type="predicted"/>
<reference evidence="1 2" key="1">
    <citation type="journal article" date="2022" name="Plant J.">
        <title>Chromosome-level genome of Camellia lanceoleosa provides a valuable resource for understanding genome evolution and self-incompatibility.</title>
        <authorList>
            <person name="Gong W."/>
            <person name="Xiao S."/>
            <person name="Wang L."/>
            <person name="Liao Z."/>
            <person name="Chang Y."/>
            <person name="Mo W."/>
            <person name="Hu G."/>
            <person name="Li W."/>
            <person name="Zhao G."/>
            <person name="Zhu H."/>
            <person name="Hu X."/>
            <person name="Ji K."/>
            <person name="Xiang X."/>
            <person name="Song Q."/>
            <person name="Yuan D."/>
            <person name="Jin S."/>
            <person name="Zhang L."/>
        </authorList>
    </citation>
    <scope>NUCLEOTIDE SEQUENCE [LARGE SCALE GENOMIC DNA]</scope>
    <source>
        <strain evidence="1">SQ_2022a</strain>
    </source>
</reference>
<evidence type="ECO:0000313" key="2">
    <source>
        <dbReference type="Proteomes" id="UP001060215"/>
    </source>
</evidence>
<gene>
    <name evidence="1" type="ORF">LOK49_LG07G02194</name>
</gene>
<organism evidence="1 2">
    <name type="scientific">Camellia lanceoleosa</name>
    <dbReference type="NCBI Taxonomy" id="1840588"/>
    <lineage>
        <taxon>Eukaryota</taxon>
        <taxon>Viridiplantae</taxon>
        <taxon>Streptophyta</taxon>
        <taxon>Embryophyta</taxon>
        <taxon>Tracheophyta</taxon>
        <taxon>Spermatophyta</taxon>
        <taxon>Magnoliopsida</taxon>
        <taxon>eudicotyledons</taxon>
        <taxon>Gunneridae</taxon>
        <taxon>Pentapetalae</taxon>
        <taxon>asterids</taxon>
        <taxon>Ericales</taxon>
        <taxon>Theaceae</taxon>
        <taxon>Camellia</taxon>
    </lineage>
</organism>
<accession>A0ACC0H2E6</accession>
<dbReference type="Proteomes" id="UP001060215">
    <property type="component" value="Chromosome 7"/>
</dbReference>
<keyword evidence="2" id="KW-1185">Reference proteome</keyword>